<evidence type="ECO:0000313" key="2">
    <source>
        <dbReference type="EMBL" id="APU92953.1"/>
    </source>
</evidence>
<evidence type="ECO:0000256" key="1">
    <source>
        <dbReference type="SAM" id="Phobius"/>
    </source>
</evidence>
<protein>
    <submittedName>
        <fullName evidence="2">Uncharacterized protein</fullName>
    </submittedName>
</protein>
<keyword evidence="1" id="KW-0472">Membrane</keyword>
<proteinExistence type="predicted"/>
<evidence type="ECO:0000313" key="3">
    <source>
        <dbReference type="Proteomes" id="UP000221249"/>
    </source>
</evidence>
<sequence>MGAMSWGDDAAFVPGGIIVFIVMVALLWFAPRVSDRFWDFVSHCITGVAFAIPAMFVAMVLKLPGLYILACVLAAAFLGSIWSYRRNA</sequence>
<dbReference type="EMBL" id="KY417925">
    <property type="protein sequence ID" value="APU92953.1"/>
    <property type="molecule type" value="Genomic_DNA"/>
</dbReference>
<keyword evidence="3" id="KW-1185">Reference proteome</keyword>
<feature type="transmembrane region" description="Helical" evidence="1">
    <location>
        <begin position="37"/>
        <end position="60"/>
    </location>
</feature>
<feature type="transmembrane region" description="Helical" evidence="1">
    <location>
        <begin position="66"/>
        <end position="84"/>
    </location>
</feature>
<dbReference type="Proteomes" id="UP000221249">
    <property type="component" value="Segment"/>
</dbReference>
<reference evidence="2 3" key="1">
    <citation type="journal article" date="2017" name="Front. Microbiol.">
        <title>Prevalence, Host Range, and Comparative Genomic Analysis of Temperate Ochrobactrum Phages.</title>
        <authorList>
            <person name="Jackel C."/>
            <person name="Hertwig S."/>
            <person name="Scholz H.C."/>
            <person name="Nockler K."/>
            <person name="Reetz J."/>
            <person name="Hammerl J.A."/>
        </authorList>
    </citation>
    <scope>NUCLEOTIDE SEQUENCE [LARGE SCALE GENOMIC DNA]</scope>
</reference>
<accession>A0A240F4S8</accession>
<organism evidence="2 3">
    <name type="scientific">Ochrobactrum phage POI1126</name>
    <dbReference type="NCBI Taxonomy" id="1932118"/>
    <lineage>
        <taxon>Viruses</taxon>
        <taxon>Duplodnaviria</taxon>
        <taxon>Heunggongvirae</taxon>
        <taxon>Uroviricota</taxon>
        <taxon>Caudoviricetes</taxon>
        <taxon>Namazuvirus</taxon>
        <taxon>Namazuvirus POI1126</taxon>
    </lineage>
</organism>
<keyword evidence="1" id="KW-1133">Transmembrane helix</keyword>
<feature type="transmembrane region" description="Helical" evidence="1">
    <location>
        <begin position="12"/>
        <end position="30"/>
    </location>
</feature>
<name>A0A240F4S8_9CAUD</name>
<keyword evidence="1" id="KW-0812">Transmembrane</keyword>
<gene>
    <name evidence="2" type="ORF">POI1126_25</name>
</gene>